<dbReference type="CDD" id="cd01298">
    <property type="entry name" value="ATZ_TRZ_like"/>
    <property type="match status" value="1"/>
</dbReference>
<keyword evidence="1 4" id="KW-0479">Metal-binding</keyword>
<evidence type="ECO:0000256" key="2">
    <source>
        <dbReference type="ARBA" id="ARBA00022801"/>
    </source>
</evidence>
<dbReference type="EMBL" id="JBHSHC010000029">
    <property type="protein sequence ID" value="MFC4766737.1"/>
    <property type="molecule type" value="Genomic_DNA"/>
</dbReference>
<comment type="catalytic activity">
    <reaction evidence="4">
        <text>S-adenosyl-L-homocysteine + H2O + H(+) = S-inosyl-L-homocysteine + NH4(+)</text>
        <dbReference type="Rhea" id="RHEA:20716"/>
        <dbReference type="ChEBI" id="CHEBI:15377"/>
        <dbReference type="ChEBI" id="CHEBI:15378"/>
        <dbReference type="ChEBI" id="CHEBI:28938"/>
        <dbReference type="ChEBI" id="CHEBI:57856"/>
        <dbReference type="ChEBI" id="CHEBI:57985"/>
        <dbReference type="EC" id="3.5.4.28"/>
    </reaction>
</comment>
<evidence type="ECO:0000259" key="5">
    <source>
        <dbReference type="Pfam" id="PF01979"/>
    </source>
</evidence>
<feature type="binding site" evidence="4">
    <location>
        <position position="70"/>
    </location>
    <ligand>
        <name>Zn(2+)</name>
        <dbReference type="ChEBI" id="CHEBI:29105"/>
    </ligand>
</feature>
<dbReference type="InterPro" id="IPR050287">
    <property type="entry name" value="MTA/SAH_deaminase"/>
</dbReference>
<accession>A0ABV9Q255</accession>
<dbReference type="SUPFAM" id="SSF51556">
    <property type="entry name" value="Metallo-dependent hydrolases"/>
    <property type="match status" value="1"/>
</dbReference>
<comment type="cofactor">
    <cofactor evidence="4">
        <name>Zn(2+)</name>
        <dbReference type="ChEBI" id="CHEBI:29105"/>
    </cofactor>
    <text evidence="4">Binds 1 zinc ion per subunit.</text>
</comment>
<sequence>MKTLIKDVTLITMNPSREVFPGYLVVEDNIITEIGRGKAPVHSHQPHRFDKIVPGKGRIALPGFVQTHVHLCQTLFRGQADDLQLMDWLRKRIWPLEAAHDEESIYISAQLGIAELIRGGTTAIVDMETVHHTECAIRALQESGMRALVGKVMMDTGGNVPTGLQENTNESIEESVRLLEKWNGYDNGRIRYAFAPRFVISCSDDLLTEVGKLSRHYNVPVHTHASENREEISLVEVTRGMRNIQFLQKIGLTGPNLILAHCIWLDDSEKRILADDQVKVTHCPSSNLKLASGFCPVPELQSMGVHVSLGADGAPCGNNLDMFLEMRLAALIHKPTNGETSMSAYTVLEMATLGGARAMGLEQEIGSLEAGKKADLILVNLEKPSAYPSVSTDPVSRLVYSGKSSDVEWVMIDGKVVLDEGKLLTLSEREILRKADAAILRLLKKAGI</sequence>
<comment type="catalytic activity">
    <reaction evidence="4">
        <text>S-methyl-5'-thioadenosine + H2O + H(+) = S-methyl-5'-thioinosine + NH4(+)</text>
        <dbReference type="Rhea" id="RHEA:25025"/>
        <dbReference type="ChEBI" id="CHEBI:15377"/>
        <dbReference type="ChEBI" id="CHEBI:15378"/>
        <dbReference type="ChEBI" id="CHEBI:17509"/>
        <dbReference type="ChEBI" id="CHEBI:28938"/>
        <dbReference type="ChEBI" id="CHEBI:48595"/>
        <dbReference type="EC" id="3.5.4.31"/>
    </reaction>
</comment>
<evidence type="ECO:0000256" key="3">
    <source>
        <dbReference type="ARBA" id="ARBA00022833"/>
    </source>
</evidence>
<dbReference type="PANTHER" id="PTHR43794">
    <property type="entry name" value="AMINOHYDROLASE SSNA-RELATED"/>
    <property type="match status" value="1"/>
</dbReference>
<dbReference type="RefSeq" id="WP_380024632.1">
    <property type="nucleotide sequence ID" value="NZ_JBHSHC010000029.1"/>
</dbReference>
<dbReference type="HAMAP" id="MF_01281">
    <property type="entry name" value="MTA_SAH_deamin"/>
    <property type="match status" value="1"/>
</dbReference>
<evidence type="ECO:0000313" key="7">
    <source>
        <dbReference type="Proteomes" id="UP001596002"/>
    </source>
</evidence>
<keyword evidence="7" id="KW-1185">Reference proteome</keyword>
<dbReference type="PANTHER" id="PTHR43794:SF11">
    <property type="entry name" value="AMIDOHYDROLASE-RELATED DOMAIN-CONTAINING PROTEIN"/>
    <property type="match status" value="1"/>
</dbReference>
<feature type="domain" description="Amidohydrolase-related" evidence="5">
    <location>
        <begin position="59"/>
        <end position="417"/>
    </location>
</feature>
<feature type="binding site" evidence="4">
    <location>
        <position position="68"/>
    </location>
    <ligand>
        <name>Zn(2+)</name>
        <dbReference type="ChEBI" id="CHEBI:29105"/>
    </ligand>
</feature>
<dbReference type="Pfam" id="PF01979">
    <property type="entry name" value="Amidohydro_1"/>
    <property type="match status" value="1"/>
</dbReference>
<dbReference type="InterPro" id="IPR011059">
    <property type="entry name" value="Metal-dep_hydrolase_composite"/>
</dbReference>
<comment type="similarity">
    <text evidence="4">Belongs to the metallo-dependent hydrolases superfamily. MTA/SAH deaminase family.</text>
</comment>
<dbReference type="Gene3D" id="3.20.20.140">
    <property type="entry name" value="Metal-dependent hydrolases"/>
    <property type="match status" value="1"/>
</dbReference>
<keyword evidence="3 4" id="KW-0862">Zinc</keyword>
<dbReference type="SUPFAM" id="SSF51338">
    <property type="entry name" value="Composite domain of metallo-dependent hydrolases"/>
    <property type="match status" value="1"/>
</dbReference>
<dbReference type="Gene3D" id="2.30.40.10">
    <property type="entry name" value="Urease, subunit C, domain 1"/>
    <property type="match status" value="1"/>
</dbReference>
<reference evidence="7" key="1">
    <citation type="journal article" date="2019" name="Int. J. Syst. Evol. Microbiol.">
        <title>The Global Catalogue of Microorganisms (GCM) 10K type strain sequencing project: providing services to taxonomists for standard genome sequencing and annotation.</title>
        <authorList>
            <consortium name="The Broad Institute Genomics Platform"/>
            <consortium name="The Broad Institute Genome Sequencing Center for Infectious Disease"/>
            <person name="Wu L."/>
            <person name="Ma J."/>
        </authorList>
    </citation>
    <scope>NUCLEOTIDE SEQUENCE [LARGE SCALE GENOMIC DNA]</scope>
    <source>
        <strain evidence="7">WYCCWR 12678</strain>
    </source>
</reference>
<dbReference type="InterPro" id="IPR023512">
    <property type="entry name" value="Deaminase_MtaD/DadD"/>
</dbReference>
<dbReference type="EC" id="3.5.4.28" evidence="4"/>
<protein>
    <recommendedName>
        <fullName evidence="4">5-methylthioadenosine/S-adenosylhomocysteine deaminase</fullName>
        <shortName evidence="4">MTA/SAH deaminase</shortName>
        <ecNumber evidence="4">3.5.4.28</ecNumber>
        <ecNumber evidence="4">3.5.4.31</ecNumber>
    </recommendedName>
</protein>
<name>A0ABV9Q255_9BACL</name>
<dbReference type="EC" id="3.5.4.31" evidence="4"/>
<dbReference type="Proteomes" id="UP001596002">
    <property type="component" value="Unassembled WGS sequence"/>
</dbReference>
<dbReference type="InterPro" id="IPR032466">
    <property type="entry name" value="Metal_Hydrolase"/>
</dbReference>
<feature type="binding site" evidence="4">
    <location>
        <position position="224"/>
    </location>
    <ligand>
        <name>Zn(2+)</name>
        <dbReference type="ChEBI" id="CHEBI:29105"/>
    </ligand>
</feature>
<feature type="binding site" evidence="4">
    <location>
        <position position="97"/>
    </location>
    <ligand>
        <name>substrate</name>
    </ligand>
</feature>
<dbReference type="NCBIfam" id="NF005557">
    <property type="entry name" value="PRK07228.1"/>
    <property type="match status" value="1"/>
</dbReference>
<feature type="binding site" evidence="4">
    <location>
        <position position="227"/>
    </location>
    <ligand>
        <name>substrate</name>
    </ligand>
</feature>
<proteinExistence type="inferred from homology"/>
<evidence type="ECO:0000256" key="1">
    <source>
        <dbReference type="ARBA" id="ARBA00022723"/>
    </source>
</evidence>
<feature type="binding site" evidence="4">
    <location>
        <position position="312"/>
    </location>
    <ligand>
        <name>Zn(2+)</name>
        <dbReference type="ChEBI" id="CHEBI:29105"/>
    </ligand>
</feature>
<gene>
    <name evidence="4" type="primary">mtaD</name>
    <name evidence="6" type="ORF">ACFO8Q_05035</name>
</gene>
<keyword evidence="2 4" id="KW-0378">Hydrolase</keyword>
<comment type="caution">
    <text evidence="6">The sequence shown here is derived from an EMBL/GenBank/DDBJ whole genome shotgun (WGS) entry which is preliminary data.</text>
</comment>
<evidence type="ECO:0000256" key="4">
    <source>
        <dbReference type="HAMAP-Rule" id="MF_01281"/>
    </source>
</evidence>
<comment type="function">
    <text evidence="4">Catalyzes the deamination of 5-methylthioadenosine and S-adenosyl-L-homocysteine into 5-methylthioinosine and S-inosyl-L-homocysteine, respectively. Is also able to deaminate adenosine.</text>
</comment>
<feature type="binding site" evidence="4">
    <location>
        <position position="312"/>
    </location>
    <ligand>
        <name>substrate</name>
    </ligand>
</feature>
<comment type="caution">
    <text evidence="4">Lacks conserved residue(s) required for the propagation of feature annotation.</text>
</comment>
<organism evidence="6 7">
    <name type="scientific">Effusibacillus consociatus</name>
    <dbReference type="NCBI Taxonomy" id="1117041"/>
    <lineage>
        <taxon>Bacteria</taxon>
        <taxon>Bacillati</taxon>
        <taxon>Bacillota</taxon>
        <taxon>Bacilli</taxon>
        <taxon>Bacillales</taxon>
        <taxon>Alicyclobacillaceae</taxon>
        <taxon>Effusibacillus</taxon>
    </lineage>
</organism>
<dbReference type="InterPro" id="IPR006680">
    <property type="entry name" value="Amidohydro-rel"/>
</dbReference>
<evidence type="ECO:0000313" key="6">
    <source>
        <dbReference type="EMBL" id="MFC4766737.1"/>
    </source>
</evidence>